<gene>
    <name evidence="1" type="ORF">METZ01_LOCUS367903</name>
</gene>
<name>A0A382SYQ6_9ZZZZ</name>
<proteinExistence type="predicted"/>
<dbReference type="AlphaFoldDB" id="A0A382SYQ6"/>
<organism evidence="1">
    <name type="scientific">marine metagenome</name>
    <dbReference type="NCBI Taxonomy" id="408172"/>
    <lineage>
        <taxon>unclassified sequences</taxon>
        <taxon>metagenomes</taxon>
        <taxon>ecological metagenomes</taxon>
    </lineage>
</organism>
<accession>A0A382SYQ6</accession>
<protein>
    <submittedName>
        <fullName evidence="1">Uncharacterized protein</fullName>
    </submittedName>
</protein>
<reference evidence="1" key="1">
    <citation type="submission" date="2018-05" db="EMBL/GenBank/DDBJ databases">
        <authorList>
            <person name="Lanie J.A."/>
            <person name="Ng W.-L."/>
            <person name="Kazmierczak K.M."/>
            <person name="Andrzejewski T.M."/>
            <person name="Davidsen T.M."/>
            <person name="Wayne K.J."/>
            <person name="Tettelin H."/>
            <person name="Glass J.I."/>
            <person name="Rusch D."/>
            <person name="Podicherti R."/>
            <person name="Tsui H.-C.T."/>
            <person name="Winkler M.E."/>
        </authorList>
    </citation>
    <scope>NUCLEOTIDE SEQUENCE</scope>
</reference>
<evidence type="ECO:0000313" key="1">
    <source>
        <dbReference type="EMBL" id="SVD15049.1"/>
    </source>
</evidence>
<sequence>MFEKELLLSLWTPNRIYALFLTF</sequence>
<dbReference type="EMBL" id="UINC01132621">
    <property type="protein sequence ID" value="SVD15049.1"/>
    <property type="molecule type" value="Genomic_DNA"/>
</dbReference>